<dbReference type="GO" id="GO:0005829">
    <property type="term" value="C:cytosol"/>
    <property type="evidence" value="ECO:0007669"/>
    <property type="project" value="TreeGrafter"/>
</dbReference>
<dbReference type="PRINTS" id="PR00070">
    <property type="entry name" value="DHFR"/>
</dbReference>
<dbReference type="EMBL" id="MHIW01000016">
    <property type="protein sequence ID" value="OGY58807.1"/>
    <property type="molecule type" value="Genomic_DNA"/>
</dbReference>
<dbReference type="PIRSF" id="PIRSF000194">
    <property type="entry name" value="DHFR"/>
    <property type="match status" value="1"/>
</dbReference>
<dbReference type="CDD" id="cd00209">
    <property type="entry name" value="DHFR"/>
    <property type="match status" value="1"/>
</dbReference>
<accession>A0A1G1Z547</accession>
<proteinExistence type="inferred from homology"/>
<evidence type="ECO:0000256" key="3">
    <source>
        <dbReference type="ARBA" id="ARBA00012856"/>
    </source>
</evidence>
<evidence type="ECO:0000313" key="11">
    <source>
        <dbReference type="EMBL" id="OGY58807.1"/>
    </source>
</evidence>
<dbReference type="Gene3D" id="3.40.430.10">
    <property type="entry name" value="Dihydrofolate Reductase, subunit A"/>
    <property type="match status" value="1"/>
</dbReference>
<evidence type="ECO:0000256" key="2">
    <source>
        <dbReference type="ARBA" id="ARBA00009539"/>
    </source>
</evidence>
<dbReference type="PROSITE" id="PS51330">
    <property type="entry name" value="DHFR_2"/>
    <property type="match status" value="1"/>
</dbReference>
<dbReference type="GO" id="GO:0046655">
    <property type="term" value="P:folic acid metabolic process"/>
    <property type="evidence" value="ECO:0007669"/>
    <property type="project" value="TreeGrafter"/>
</dbReference>
<dbReference type="FunFam" id="3.40.430.10:FF:000001">
    <property type="entry name" value="Dihydrofolate reductase"/>
    <property type="match status" value="1"/>
</dbReference>
<name>A0A1G1Z547_9BACT</name>
<reference evidence="11 12" key="1">
    <citation type="journal article" date="2016" name="Nat. Commun.">
        <title>Thousands of microbial genomes shed light on interconnected biogeochemical processes in an aquifer system.</title>
        <authorList>
            <person name="Anantharaman K."/>
            <person name="Brown C.T."/>
            <person name="Hug L.A."/>
            <person name="Sharon I."/>
            <person name="Castelle C.J."/>
            <person name="Probst A.J."/>
            <person name="Thomas B.C."/>
            <person name="Singh A."/>
            <person name="Wilkins M.J."/>
            <person name="Karaoz U."/>
            <person name="Brodie E.L."/>
            <person name="Williams K.H."/>
            <person name="Hubbard S.S."/>
            <person name="Banfield J.F."/>
        </authorList>
    </citation>
    <scope>NUCLEOTIDE SEQUENCE [LARGE SCALE GENOMIC DNA]</scope>
</reference>
<evidence type="ECO:0000256" key="7">
    <source>
        <dbReference type="ARBA" id="ARBA00025067"/>
    </source>
</evidence>
<dbReference type="InterPro" id="IPR017925">
    <property type="entry name" value="DHFR_CS"/>
</dbReference>
<dbReference type="PROSITE" id="PS00075">
    <property type="entry name" value="DHFR_1"/>
    <property type="match status" value="1"/>
</dbReference>
<dbReference type="EC" id="1.5.1.3" evidence="3 8"/>
<evidence type="ECO:0000256" key="9">
    <source>
        <dbReference type="RuleBase" id="RU004474"/>
    </source>
</evidence>
<dbReference type="UniPathway" id="UPA00077">
    <property type="reaction ID" value="UER00158"/>
</dbReference>
<dbReference type="AlphaFoldDB" id="A0A1G1Z547"/>
<keyword evidence="5 8" id="KW-0521">NADP</keyword>
<dbReference type="PANTHER" id="PTHR48069:SF3">
    <property type="entry name" value="DIHYDROFOLATE REDUCTASE"/>
    <property type="match status" value="1"/>
</dbReference>
<dbReference type="Pfam" id="PF00186">
    <property type="entry name" value="DHFR_1"/>
    <property type="match status" value="1"/>
</dbReference>
<dbReference type="PANTHER" id="PTHR48069">
    <property type="entry name" value="DIHYDROFOLATE REDUCTASE"/>
    <property type="match status" value="1"/>
</dbReference>
<comment type="catalytic activity">
    <reaction evidence="8">
        <text>(6S)-5,6,7,8-tetrahydrofolate + NADP(+) = 7,8-dihydrofolate + NADPH + H(+)</text>
        <dbReference type="Rhea" id="RHEA:15009"/>
        <dbReference type="ChEBI" id="CHEBI:15378"/>
        <dbReference type="ChEBI" id="CHEBI:57451"/>
        <dbReference type="ChEBI" id="CHEBI:57453"/>
        <dbReference type="ChEBI" id="CHEBI:57783"/>
        <dbReference type="ChEBI" id="CHEBI:58349"/>
        <dbReference type="EC" id="1.5.1.3"/>
    </reaction>
</comment>
<evidence type="ECO:0000259" key="10">
    <source>
        <dbReference type="PROSITE" id="PS51330"/>
    </source>
</evidence>
<keyword evidence="6 8" id="KW-0560">Oxidoreductase</keyword>
<evidence type="ECO:0000256" key="5">
    <source>
        <dbReference type="ARBA" id="ARBA00022857"/>
    </source>
</evidence>
<keyword evidence="4 8" id="KW-0554">One-carbon metabolism</keyword>
<sequence>MIISIIAALDNNNLIGKKNGLPWYLPADLKHFKEKTLGKPVVMGKTTYESIGKLLPERTNIILSRDANFKVSGARVVKSVEEALEVAKGFPEVMIIGGASIYKQFLPLAQKLYLTRVYNDFEGDIYFPEFNLDEWQETERLDYKAHDKNLYDYSFLTFSRK</sequence>
<comment type="similarity">
    <text evidence="2 8 9">Belongs to the dihydrofolate reductase family.</text>
</comment>
<dbReference type="GO" id="GO:0004146">
    <property type="term" value="F:dihydrofolate reductase activity"/>
    <property type="evidence" value="ECO:0007669"/>
    <property type="project" value="UniProtKB-EC"/>
</dbReference>
<evidence type="ECO:0000256" key="6">
    <source>
        <dbReference type="ARBA" id="ARBA00023002"/>
    </source>
</evidence>
<gene>
    <name evidence="11" type="ORF">A3E61_00430</name>
</gene>
<feature type="domain" description="DHFR" evidence="10">
    <location>
        <begin position="2"/>
        <end position="160"/>
    </location>
</feature>
<evidence type="ECO:0000313" key="12">
    <source>
        <dbReference type="Proteomes" id="UP000178259"/>
    </source>
</evidence>
<dbReference type="GO" id="GO:0006730">
    <property type="term" value="P:one-carbon metabolic process"/>
    <property type="evidence" value="ECO:0007669"/>
    <property type="project" value="UniProtKB-KW"/>
</dbReference>
<dbReference type="SUPFAM" id="SSF53597">
    <property type="entry name" value="Dihydrofolate reductase-like"/>
    <property type="match status" value="1"/>
</dbReference>
<dbReference type="GO" id="GO:0046452">
    <property type="term" value="P:dihydrofolate metabolic process"/>
    <property type="evidence" value="ECO:0007669"/>
    <property type="project" value="TreeGrafter"/>
</dbReference>
<dbReference type="GO" id="GO:0046654">
    <property type="term" value="P:tetrahydrofolate biosynthetic process"/>
    <property type="evidence" value="ECO:0007669"/>
    <property type="project" value="UniProtKB-UniPathway"/>
</dbReference>
<evidence type="ECO:0000256" key="8">
    <source>
        <dbReference type="PIRNR" id="PIRNR000194"/>
    </source>
</evidence>
<comment type="pathway">
    <text evidence="1 8">Cofactor biosynthesis; tetrahydrofolate biosynthesis; 5,6,7,8-tetrahydrofolate from 7,8-dihydrofolate: step 1/1.</text>
</comment>
<dbReference type="InterPro" id="IPR012259">
    <property type="entry name" value="DHFR"/>
</dbReference>
<dbReference type="GO" id="GO:0070401">
    <property type="term" value="F:NADP+ binding"/>
    <property type="evidence" value="ECO:0007669"/>
    <property type="project" value="UniProtKB-ARBA"/>
</dbReference>
<protein>
    <recommendedName>
        <fullName evidence="3 8">Dihydrofolate reductase</fullName>
        <ecNumber evidence="3 8">1.5.1.3</ecNumber>
    </recommendedName>
</protein>
<organism evidence="11 12">
    <name type="scientific">Candidatus Colwellbacteria bacterium RIFCSPHIGHO2_12_FULL_43_12</name>
    <dbReference type="NCBI Taxonomy" id="1797688"/>
    <lineage>
        <taxon>Bacteria</taxon>
        <taxon>Candidatus Colwelliibacteriota</taxon>
    </lineage>
</organism>
<evidence type="ECO:0000256" key="4">
    <source>
        <dbReference type="ARBA" id="ARBA00022563"/>
    </source>
</evidence>
<comment type="caution">
    <text evidence="11">The sequence shown here is derived from an EMBL/GenBank/DDBJ whole genome shotgun (WGS) entry which is preliminary data.</text>
</comment>
<comment type="function">
    <text evidence="7 8">Key enzyme in folate metabolism. Catalyzes an essential reaction for de novo glycine and purine synthesis, and for DNA precursor synthesis.</text>
</comment>
<evidence type="ECO:0000256" key="1">
    <source>
        <dbReference type="ARBA" id="ARBA00004903"/>
    </source>
</evidence>
<dbReference type="InterPro" id="IPR001796">
    <property type="entry name" value="DHFR_dom"/>
</dbReference>
<dbReference type="InterPro" id="IPR024072">
    <property type="entry name" value="DHFR-like_dom_sf"/>
</dbReference>
<dbReference type="Proteomes" id="UP000178259">
    <property type="component" value="Unassembled WGS sequence"/>
</dbReference>